<gene>
    <name evidence="1" type="ORF">Tci_884554</name>
</gene>
<dbReference type="AlphaFoldDB" id="A0A699TPB1"/>
<name>A0A699TPB1_TANCI</name>
<accession>A0A699TPB1</accession>
<evidence type="ECO:0000313" key="1">
    <source>
        <dbReference type="EMBL" id="GFD12585.1"/>
    </source>
</evidence>
<dbReference type="EMBL" id="BKCJ011266671">
    <property type="protein sequence ID" value="GFD12585.1"/>
    <property type="molecule type" value="Genomic_DNA"/>
</dbReference>
<protein>
    <submittedName>
        <fullName evidence="1">Uncharacterized protein</fullName>
    </submittedName>
</protein>
<comment type="caution">
    <text evidence="1">The sequence shown here is derived from an EMBL/GenBank/DDBJ whole genome shotgun (WGS) entry which is preliminary data.</text>
</comment>
<feature type="non-terminal residue" evidence="1">
    <location>
        <position position="1"/>
    </location>
</feature>
<feature type="non-terminal residue" evidence="1">
    <location>
        <position position="121"/>
    </location>
</feature>
<reference evidence="1" key="1">
    <citation type="journal article" date="2019" name="Sci. Rep.">
        <title>Draft genome of Tanacetum cinerariifolium, the natural source of mosquito coil.</title>
        <authorList>
            <person name="Yamashiro T."/>
            <person name="Shiraishi A."/>
            <person name="Satake H."/>
            <person name="Nakayama K."/>
        </authorList>
    </citation>
    <scope>NUCLEOTIDE SEQUENCE</scope>
</reference>
<organism evidence="1">
    <name type="scientific">Tanacetum cinerariifolium</name>
    <name type="common">Dalmatian daisy</name>
    <name type="synonym">Chrysanthemum cinerariifolium</name>
    <dbReference type="NCBI Taxonomy" id="118510"/>
    <lineage>
        <taxon>Eukaryota</taxon>
        <taxon>Viridiplantae</taxon>
        <taxon>Streptophyta</taxon>
        <taxon>Embryophyta</taxon>
        <taxon>Tracheophyta</taxon>
        <taxon>Spermatophyta</taxon>
        <taxon>Magnoliopsida</taxon>
        <taxon>eudicotyledons</taxon>
        <taxon>Gunneridae</taxon>
        <taxon>Pentapetalae</taxon>
        <taxon>asterids</taxon>
        <taxon>campanulids</taxon>
        <taxon>Asterales</taxon>
        <taxon>Asteraceae</taxon>
        <taxon>Asteroideae</taxon>
        <taxon>Anthemideae</taxon>
        <taxon>Anthemidinae</taxon>
        <taxon>Tanacetum</taxon>
    </lineage>
</organism>
<sequence length="121" mass="12812">HRRDPDRPLPTVVTVGAGCDVRGDPVGVQGHAAVVRRQRAVDQQRYAACWRLDRDASDGGHCAGRSAGNLLLHPHHNVGGLRTDSGGCFRLLVGCVAGVWSKPVSTTQWHGHAGGVGPDVR</sequence>
<proteinExistence type="predicted"/>